<dbReference type="InterPro" id="IPR003959">
    <property type="entry name" value="ATPase_AAA_core"/>
</dbReference>
<reference evidence="2 3" key="1">
    <citation type="submission" date="2017-02" db="EMBL/GenBank/DDBJ databases">
        <authorList>
            <person name="Peterson S.W."/>
        </authorList>
    </citation>
    <scope>NUCLEOTIDE SEQUENCE [LARGE SCALE GENOMIC DNA]</scope>
    <source>
        <strain evidence="2 3">ATCC BAA-909</strain>
    </source>
</reference>
<dbReference type="AlphaFoldDB" id="A0A1T4M0M9"/>
<sequence length="366" mass="42476">MLAKFAVTNFRGFEKRIELDLTQPRDYAFNSFAVKNGIIKNGIIYGPNGCGKSNFGLAIFDIVYHLTQKFKNPNYLLNYAFAGAQSKLVTFEYTFNFNGQIVEYVYSKDSRAVLREEKLTVDSKLVFEKRIGTIEIDDSIFPMEKNIRNNLAHNANNVSIINFLITTYPLDESNCLIKLQDFVNSMLWFRSLEEKEFIGLETGIYILDEYIIRHNYIKEFSAFLEKVSGQHFEFVKPVQGEKLLRVYIKGFPQIFNTIASTGTNALTLLFFWFKHLENASFVFIDEFDAFYHFKLSFDVCDELFKKNCQLFVSSHNTFLMTNDLLRPDCNFVLKDNKITSLCNATDKELREGHNIEKLYRGGAFDL</sequence>
<accession>A0A1T4M0M9</accession>
<evidence type="ECO:0000313" key="3">
    <source>
        <dbReference type="Proteomes" id="UP000190395"/>
    </source>
</evidence>
<dbReference type="SUPFAM" id="SSF52540">
    <property type="entry name" value="P-loop containing nucleoside triphosphate hydrolases"/>
    <property type="match status" value="1"/>
</dbReference>
<dbReference type="RefSeq" id="WP_013700574.1">
    <property type="nucleotide sequence ID" value="NZ_FUXC01000003.1"/>
</dbReference>
<dbReference type="GeneID" id="302997530"/>
<feature type="domain" description="ATPase AAA-type core" evidence="1">
    <location>
        <begin position="43"/>
        <end position="320"/>
    </location>
</feature>
<dbReference type="Gene3D" id="3.40.50.300">
    <property type="entry name" value="P-loop containing nucleotide triphosphate hydrolases"/>
    <property type="match status" value="1"/>
</dbReference>
<proteinExistence type="predicted"/>
<dbReference type="EMBL" id="FUXC01000003">
    <property type="protein sequence ID" value="SJZ60461.1"/>
    <property type="molecule type" value="Genomic_DNA"/>
</dbReference>
<dbReference type="STRING" id="225004.SAMN02745152_00712"/>
<dbReference type="Pfam" id="PF13304">
    <property type="entry name" value="AAA_21"/>
    <property type="match status" value="1"/>
</dbReference>
<dbReference type="InterPro" id="IPR027417">
    <property type="entry name" value="P-loop_NTPase"/>
</dbReference>
<dbReference type="PANTHER" id="PTHR40396:SF1">
    <property type="entry name" value="ATPASE AAA-TYPE CORE DOMAIN-CONTAINING PROTEIN"/>
    <property type="match status" value="1"/>
</dbReference>
<dbReference type="GO" id="GO:0005524">
    <property type="term" value="F:ATP binding"/>
    <property type="evidence" value="ECO:0007669"/>
    <property type="project" value="InterPro"/>
</dbReference>
<gene>
    <name evidence="2" type="ORF">SAMN02745152_00712</name>
</gene>
<evidence type="ECO:0000313" key="2">
    <source>
        <dbReference type="EMBL" id="SJZ60461.1"/>
    </source>
</evidence>
<organism evidence="2 3">
    <name type="scientific">Treponema berlinense</name>
    <dbReference type="NCBI Taxonomy" id="225004"/>
    <lineage>
        <taxon>Bacteria</taxon>
        <taxon>Pseudomonadati</taxon>
        <taxon>Spirochaetota</taxon>
        <taxon>Spirochaetia</taxon>
        <taxon>Spirochaetales</taxon>
        <taxon>Treponemataceae</taxon>
        <taxon>Treponema</taxon>
    </lineage>
</organism>
<evidence type="ECO:0000259" key="1">
    <source>
        <dbReference type="Pfam" id="PF13304"/>
    </source>
</evidence>
<name>A0A1T4M0M9_9SPIR</name>
<dbReference type="PANTHER" id="PTHR40396">
    <property type="entry name" value="ATPASE-LIKE PROTEIN"/>
    <property type="match status" value="1"/>
</dbReference>
<dbReference type="GO" id="GO:0016887">
    <property type="term" value="F:ATP hydrolysis activity"/>
    <property type="evidence" value="ECO:0007669"/>
    <property type="project" value="InterPro"/>
</dbReference>
<protein>
    <submittedName>
        <fullName evidence="2">AAA domain-containing protein, putative AbiEii toxin, Type IV TA system</fullName>
    </submittedName>
</protein>
<keyword evidence="3" id="KW-1185">Reference proteome</keyword>
<dbReference type="Proteomes" id="UP000190395">
    <property type="component" value="Unassembled WGS sequence"/>
</dbReference>
<dbReference type="OrthoDB" id="305333at2"/>
<dbReference type="GeneID" id="303366974"/>